<dbReference type="STRING" id="1592317.DPF_0545"/>
<dbReference type="CDD" id="cd07960">
    <property type="entry name" value="Anticodon_Ia_Ile_BEm"/>
    <property type="match status" value="1"/>
</dbReference>
<comment type="catalytic activity">
    <reaction evidence="9 10">
        <text>tRNA(Ile) + L-isoleucine + ATP = L-isoleucyl-tRNA(Ile) + AMP + diphosphate</text>
        <dbReference type="Rhea" id="RHEA:11060"/>
        <dbReference type="Rhea" id="RHEA-COMP:9666"/>
        <dbReference type="Rhea" id="RHEA-COMP:9695"/>
        <dbReference type="ChEBI" id="CHEBI:30616"/>
        <dbReference type="ChEBI" id="CHEBI:33019"/>
        <dbReference type="ChEBI" id="CHEBI:58045"/>
        <dbReference type="ChEBI" id="CHEBI:78442"/>
        <dbReference type="ChEBI" id="CHEBI:78528"/>
        <dbReference type="ChEBI" id="CHEBI:456215"/>
        <dbReference type="EC" id="6.1.1.5"/>
    </reaction>
</comment>
<organism evidence="14 15">
    <name type="scientific">Desulfoplanes formicivorans</name>
    <dbReference type="NCBI Taxonomy" id="1592317"/>
    <lineage>
        <taxon>Bacteria</taxon>
        <taxon>Pseudomonadati</taxon>
        <taxon>Thermodesulfobacteriota</taxon>
        <taxon>Desulfovibrionia</taxon>
        <taxon>Desulfovibrionales</taxon>
        <taxon>Desulfoplanaceae</taxon>
        <taxon>Desulfoplanes</taxon>
    </lineage>
</organism>
<dbReference type="HAMAP" id="MF_02002">
    <property type="entry name" value="Ile_tRNA_synth_type1"/>
    <property type="match status" value="1"/>
</dbReference>
<feature type="binding site" evidence="10">
    <location>
        <position position="927"/>
    </location>
    <ligand>
        <name>Zn(2+)</name>
        <dbReference type="ChEBI" id="CHEBI:29105"/>
    </ligand>
</feature>
<evidence type="ECO:0000256" key="9">
    <source>
        <dbReference type="ARBA" id="ARBA00048359"/>
    </source>
</evidence>
<dbReference type="PANTHER" id="PTHR42765">
    <property type="entry name" value="SOLEUCYL-TRNA SYNTHETASE"/>
    <property type="match status" value="1"/>
</dbReference>
<dbReference type="PROSITE" id="PS00178">
    <property type="entry name" value="AA_TRNA_LIGASE_I"/>
    <property type="match status" value="1"/>
</dbReference>
<keyword evidence="5 10" id="KW-0067">ATP-binding</keyword>
<dbReference type="OrthoDB" id="9810365at2"/>
<sequence>MSDYKATLNLPKTSFPMRANLSKNEPKMLAYWEDIKAYEQMIQAGKDKKPYVLHDGPPYANGHLHMGHALNKILKDIIVKNRNMAGFQAQYVPGWDCHGLPIEHKVEQELGAAKKDKSVLEIRKLCREYALKWLDIQRNEFKRFGGLGLWEKPYLTMTPDYETATARELARFMDQGAVVRNKKPIYWCSSCQTALAEAEVEYADHTSPSIFVRFPITDPAITKIFPDCDPNATFIDIWTTTPWTIPDNMAVAVHPDFMYVLARTGSTFHILAKDLVQENQKRFGWDDLEILAETQGRNLENIAATHPFLDRKSPIVLADYVTLETGTGCVHTAPGHGREDYETGLRYGLEVLSPLDDEGRFLPSVKYFAGKTVFEANPLVIEKLQEQGHLLATETITHSYPHCWRCKKPVIFRATTQWFISMEANDLRNKALAAIDKDVTWIPGWGKERIYNMVKNRPDWCISRQRMWGVPIIALLCRDCGQAWFDSKWVHTIVDRFATHPTGADYWFEASLDEVVPKDLVCPHCGSNHWEKEDDILDVWFDSGTSFAAVVEGREECRFPADLYLEGTDQHRGWFHSSLLASIGNRGQAPYKSVLTHGFVVDGKGHKMSKSVGNVIAPEEIINKYGAEILRLWVAASNYQEDLRISDEILRRLVDAYRRVRNTCRYILGNLKDFDPQTDMVAAQDMLPLDRYALDLVAEAHQTMQKGYEEFEFHKVYHTLHNLCATDLSAFYLDILKDRLYVSTTKGIERRSAQTALYRILLVLLENMAPILSFTAEEVFRNLPEAMRGNVTTVFGYTFPAVAKGFMDEEETQLWNMLVEIRNEVTKAIEPFRKSKELGHSLDSHVTLFVKDDMREDLEKASEYLRAFFIVSKVSLADLATAPEGIFASQEVPDLKIGVTRAPGTKCARCWVYNEELGTNPDHPEACPRCTRVLEAMA</sequence>
<evidence type="ECO:0000256" key="8">
    <source>
        <dbReference type="ARBA" id="ARBA00025217"/>
    </source>
</evidence>
<dbReference type="GO" id="GO:0008270">
    <property type="term" value="F:zinc ion binding"/>
    <property type="evidence" value="ECO:0007669"/>
    <property type="project" value="UniProtKB-UniRule"/>
</dbReference>
<accession>A0A194AFI0</accession>
<evidence type="ECO:0000313" key="14">
    <source>
        <dbReference type="EMBL" id="GAU07846.1"/>
    </source>
</evidence>
<evidence type="ECO:0000313" key="15">
    <source>
        <dbReference type="Proteomes" id="UP000095200"/>
    </source>
</evidence>
<dbReference type="RefSeq" id="WP_069857352.1">
    <property type="nucleotide sequence ID" value="NZ_BDFE01000008.1"/>
</dbReference>
<evidence type="ECO:0000259" key="13">
    <source>
        <dbReference type="Pfam" id="PF08264"/>
    </source>
</evidence>
<dbReference type="SUPFAM" id="SSF52374">
    <property type="entry name" value="Nucleotidylyl transferase"/>
    <property type="match status" value="1"/>
</dbReference>
<feature type="binding site" evidence="10">
    <location>
        <position position="610"/>
    </location>
    <ligand>
        <name>ATP</name>
        <dbReference type="ChEBI" id="CHEBI:30616"/>
    </ligand>
</feature>
<reference evidence="15" key="1">
    <citation type="submission" date="2016-06" db="EMBL/GenBank/DDBJ databases">
        <title>Draft genome sequence of Desulfoplanes formicivorans strain Pf12B.</title>
        <authorList>
            <person name="Watanabe M."/>
            <person name="Kojima H."/>
            <person name="Fukui M."/>
        </authorList>
    </citation>
    <scope>NUCLEOTIDE SEQUENCE [LARGE SCALE GENOMIC DNA]</scope>
    <source>
        <strain evidence="15">Pf12B</strain>
    </source>
</reference>
<dbReference type="InterPro" id="IPR002300">
    <property type="entry name" value="aa-tRNA-synth_Ia"/>
</dbReference>
<evidence type="ECO:0000256" key="2">
    <source>
        <dbReference type="ARBA" id="ARBA00022490"/>
    </source>
</evidence>
<feature type="domain" description="Aminoacyl-tRNA synthetase class Ia" evidence="11">
    <location>
        <begin position="28"/>
        <end position="646"/>
    </location>
</feature>
<evidence type="ECO:0000256" key="7">
    <source>
        <dbReference type="ARBA" id="ARBA00023146"/>
    </source>
</evidence>
<dbReference type="Pfam" id="PF00133">
    <property type="entry name" value="tRNA-synt_1"/>
    <property type="match status" value="1"/>
</dbReference>
<dbReference type="PRINTS" id="PR00984">
    <property type="entry name" value="TRNASYNTHILE"/>
</dbReference>
<dbReference type="InterPro" id="IPR002301">
    <property type="entry name" value="Ile-tRNA-ligase"/>
</dbReference>
<dbReference type="InterPro" id="IPR033708">
    <property type="entry name" value="Anticodon_Ile_BEm"/>
</dbReference>
<dbReference type="SUPFAM" id="SSF50677">
    <property type="entry name" value="ValRS/IleRS/LeuRS editing domain"/>
    <property type="match status" value="1"/>
</dbReference>
<comment type="caution">
    <text evidence="14">The sequence shown here is derived from an EMBL/GenBank/DDBJ whole genome shotgun (WGS) entry which is preliminary data.</text>
</comment>
<name>A0A194AFI0_9BACT</name>
<dbReference type="GO" id="GO:0000049">
    <property type="term" value="F:tRNA binding"/>
    <property type="evidence" value="ECO:0007669"/>
    <property type="project" value="InterPro"/>
</dbReference>
<feature type="binding site" evidence="10">
    <location>
        <position position="907"/>
    </location>
    <ligand>
        <name>Zn(2+)</name>
        <dbReference type="ChEBI" id="CHEBI:29105"/>
    </ligand>
</feature>
<feature type="domain" description="Zinc finger FPG/IleRS-type" evidence="12">
    <location>
        <begin position="906"/>
        <end position="931"/>
    </location>
</feature>
<dbReference type="GO" id="GO:0004822">
    <property type="term" value="F:isoleucine-tRNA ligase activity"/>
    <property type="evidence" value="ECO:0007669"/>
    <property type="project" value="UniProtKB-UniRule"/>
</dbReference>
<dbReference type="GO" id="GO:0005829">
    <property type="term" value="C:cytosol"/>
    <property type="evidence" value="ECO:0007669"/>
    <property type="project" value="TreeGrafter"/>
</dbReference>
<dbReference type="Pfam" id="PF06827">
    <property type="entry name" value="zf-FPG_IleRS"/>
    <property type="match status" value="1"/>
</dbReference>
<keyword evidence="7 10" id="KW-0030">Aminoacyl-tRNA synthetase</keyword>
<evidence type="ECO:0000256" key="1">
    <source>
        <dbReference type="ARBA" id="ARBA00006887"/>
    </source>
</evidence>
<dbReference type="GO" id="GO:0002161">
    <property type="term" value="F:aminoacyl-tRNA deacylase activity"/>
    <property type="evidence" value="ECO:0007669"/>
    <property type="project" value="InterPro"/>
</dbReference>
<evidence type="ECO:0000256" key="4">
    <source>
        <dbReference type="ARBA" id="ARBA00022741"/>
    </source>
</evidence>
<dbReference type="InterPro" id="IPR010663">
    <property type="entry name" value="Znf_FPG/IleRS"/>
</dbReference>
<dbReference type="GO" id="GO:0005524">
    <property type="term" value="F:ATP binding"/>
    <property type="evidence" value="ECO:0007669"/>
    <property type="project" value="UniProtKB-UniRule"/>
</dbReference>
<comment type="domain">
    <text evidence="10">IleRS has two distinct active sites: one for aminoacylation and one for editing. The misactivated valine is translocated from the active site to the editing site, which sterically excludes the correctly activated isoleucine. The single editing site contains two valyl binding pockets, one specific for each substrate (Val-AMP or Val-tRNA(Ile)).</text>
</comment>
<comment type="similarity">
    <text evidence="1 10">Belongs to the class-I aminoacyl-tRNA synthetase family. IleS type 1 subfamily.</text>
</comment>
<dbReference type="Gene3D" id="1.10.730.20">
    <property type="match status" value="1"/>
</dbReference>
<keyword evidence="2 10" id="KW-0963">Cytoplasm</keyword>
<proteinExistence type="inferred from homology"/>
<evidence type="ECO:0000259" key="11">
    <source>
        <dbReference type="Pfam" id="PF00133"/>
    </source>
</evidence>
<evidence type="ECO:0000256" key="3">
    <source>
        <dbReference type="ARBA" id="ARBA00022598"/>
    </source>
</evidence>
<keyword evidence="6 10" id="KW-0648">Protein biosynthesis</keyword>
<dbReference type="EC" id="6.1.1.5" evidence="10"/>
<keyword evidence="3 10" id="KW-0436">Ligase</keyword>
<dbReference type="AlphaFoldDB" id="A0A194AFI0"/>
<dbReference type="CDD" id="cd00818">
    <property type="entry name" value="IleRS_core"/>
    <property type="match status" value="1"/>
</dbReference>
<dbReference type="Proteomes" id="UP000095200">
    <property type="component" value="Unassembled WGS sequence"/>
</dbReference>
<evidence type="ECO:0000256" key="6">
    <source>
        <dbReference type="ARBA" id="ARBA00022917"/>
    </source>
</evidence>
<comment type="subcellular location">
    <subcellularLocation>
        <location evidence="10">Cytoplasm</location>
    </subcellularLocation>
</comment>
<dbReference type="Pfam" id="PF08264">
    <property type="entry name" value="Anticodon_1"/>
    <property type="match status" value="1"/>
</dbReference>
<evidence type="ECO:0000256" key="10">
    <source>
        <dbReference type="HAMAP-Rule" id="MF_02002"/>
    </source>
</evidence>
<dbReference type="SUPFAM" id="SSF47323">
    <property type="entry name" value="Anticodon-binding domain of a subclass of class I aminoacyl-tRNA synthetases"/>
    <property type="match status" value="1"/>
</dbReference>
<dbReference type="GO" id="GO:0006428">
    <property type="term" value="P:isoleucyl-tRNA aminoacylation"/>
    <property type="evidence" value="ECO:0007669"/>
    <property type="project" value="UniProtKB-UniRule"/>
</dbReference>
<dbReference type="Gene3D" id="1.10.10.830">
    <property type="entry name" value="Ile-tRNA synthetase CP2 domain-like"/>
    <property type="match status" value="1"/>
</dbReference>
<feature type="binding site" evidence="10">
    <location>
        <position position="566"/>
    </location>
    <ligand>
        <name>L-isoleucyl-5'-AMP</name>
        <dbReference type="ChEBI" id="CHEBI:178002"/>
    </ligand>
</feature>
<dbReference type="InterPro" id="IPR001412">
    <property type="entry name" value="aa-tRNA-synth_I_CS"/>
</dbReference>
<dbReference type="InterPro" id="IPR009008">
    <property type="entry name" value="Val/Leu/Ile-tRNA-synth_edit"/>
</dbReference>
<dbReference type="Gene3D" id="3.40.50.620">
    <property type="entry name" value="HUPs"/>
    <property type="match status" value="2"/>
</dbReference>
<dbReference type="FunFam" id="1.10.730.20:FF:000001">
    <property type="entry name" value="Isoleucine--tRNA ligase"/>
    <property type="match status" value="1"/>
</dbReference>
<dbReference type="InterPro" id="IPR013155">
    <property type="entry name" value="M/V/L/I-tRNA-synth_anticd-bd"/>
</dbReference>
<keyword evidence="10" id="KW-0479">Metal-binding</keyword>
<feature type="binding site" evidence="10">
    <location>
        <position position="910"/>
    </location>
    <ligand>
        <name>Zn(2+)</name>
        <dbReference type="ChEBI" id="CHEBI:29105"/>
    </ligand>
</feature>
<keyword evidence="15" id="KW-1185">Reference proteome</keyword>
<comment type="subunit">
    <text evidence="10">Monomer.</text>
</comment>
<evidence type="ECO:0000256" key="5">
    <source>
        <dbReference type="ARBA" id="ARBA00022840"/>
    </source>
</evidence>
<feature type="short sequence motif" description="'HIGH' region" evidence="10">
    <location>
        <begin position="58"/>
        <end position="68"/>
    </location>
</feature>
<dbReference type="InterPro" id="IPR050081">
    <property type="entry name" value="Ile-tRNA_ligase"/>
</dbReference>
<dbReference type="InterPro" id="IPR014729">
    <property type="entry name" value="Rossmann-like_a/b/a_fold"/>
</dbReference>
<feature type="domain" description="Methionyl/Valyl/Leucyl/Isoleucyl-tRNA synthetase anticodon-binding" evidence="13">
    <location>
        <begin position="690"/>
        <end position="847"/>
    </location>
</feature>
<dbReference type="InterPro" id="IPR023585">
    <property type="entry name" value="Ile-tRNA-ligase_type1"/>
</dbReference>
<comment type="cofactor">
    <cofactor evidence="10">
        <name>Zn(2+)</name>
        <dbReference type="ChEBI" id="CHEBI:29105"/>
    </cofactor>
    <text evidence="10">Binds 1 zinc ion per subunit.</text>
</comment>
<dbReference type="EMBL" id="BDFE01000008">
    <property type="protein sequence ID" value="GAU07846.1"/>
    <property type="molecule type" value="Genomic_DNA"/>
</dbReference>
<feature type="short sequence motif" description="'KMSKS' region" evidence="10">
    <location>
        <begin position="607"/>
        <end position="611"/>
    </location>
</feature>
<feature type="binding site" evidence="10">
    <location>
        <position position="930"/>
    </location>
    <ligand>
        <name>Zn(2+)</name>
        <dbReference type="ChEBI" id="CHEBI:29105"/>
    </ligand>
</feature>
<dbReference type="InterPro" id="IPR009080">
    <property type="entry name" value="tRNAsynth_Ia_anticodon-bd"/>
</dbReference>
<evidence type="ECO:0000259" key="12">
    <source>
        <dbReference type="Pfam" id="PF06827"/>
    </source>
</evidence>
<dbReference type="NCBIfam" id="TIGR00392">
    <property type="entry name" value="ileS"/>
    <property type="match status" value="1"/>
</dbReference>
<keyword evidence="10" id="KW-0862">Zinc</keyword>
<keyword evidence="4 10" id="KW-0547">Nucleotide-binding</keyword>
<protein>
    <recommendedName>
        <fullName evidence="10">Isoleucine--tRNA ligase</fullName>
        <ecNumber evidence="10">6.1.1.5</ecNumber>
    </recommendedName>
    <alternativeName>
        <fullName evidence="10">Isoleucyl-tRNA synthetase</fullName>
        <shortName evidence="10">IleRS</shortName>
    </alternativeName>
</protein>
<comment type="function">
    <text evidence="8 10">Catalyzes the attachment of isoleucine to tRNA(Ile). As IleRS can inadvertently accommodate and process structurally similar amino acids such as valine, to avoid such errors it has two additional distinct tRNA(Ile)-dependent editing activities. One activity is designated as 'pretransfer' editing and involves the hydrolysis of activated Val-AMP. The other activity is designated 'posttransfer' editing and involves deacylation of mischarged Val-tRNA(Ile).</text>
</comment>
<gene>
    <name evidence="10" type="primary">ileS</name>
    <name evidence="14" type="ORF">DPF_0545</name>
</gene>
<dbReference type="PANTHER" id="PTHR42765:SF1">
    <property type="entry name" value="ISOLEUCINE--TRNA LIGASE, MITOCHONDRIAL"/>
    <property type="match status" value="1"/>
</dbReference>